<dbReference type="EMBL" id="JANPWB010000001">
    <property type="protein sequence ID" value="KAJ1217320.1"/>
    <property type="molecule type" value="Genomic_DNA"/>
</dbReference>
<protein>
    <submittedName>
        <fullName evidence="1">Uncharacterized protein</fullName>
    </submittedName>
</protein>
<gene>
    <name evidence="1" type="ORF">NDU88_004914</name>
</gene>
<accession>A0AAV7WZ80</accession>
<organism evidence="1 2">
    <name type="scientific">Pleurodeles waltl</name>
    <name type="common">Iberian ribbed newt</name>
    <dbReference type="NCBI Taxonomy" id="8319"/>
    <lineage>
        <taxon>Eukaryota</taxon>
        <taxon>Metazoa</taxon>
        <taxon>Chordata</taxon>
        <taxon>Craniata</taxon>
        <taxon>Vertebrata</taxon>
        <taxon>Euteleostomi</taxon>
        <taxon>Amphibia</taxon>
        <taxon>Batrachia</taxon>
        <taxon>Caudata</taxon>
        <taxon>Salamandroidea</taxon>
        <taxon>Salamandridae</taxon>
        <taxon>Pleurodelinae</taxon>
        <taxon>Pleurodeles</taxon>
    </lineage>
</organism>
<dbReference type="Proteomes" id="UP001066276">
    <property type="component" value="Chromosome 1_1"/>
</dbReference>
<comment type="caution">
    <text evidence="1">The sequence shown here is derived from an EMBL/GenBank/DDBJ whole genome shotgun (WGS) entry which is preliminary data.</text>
</comment>
<reference evidence="1" key="1">
    <citation type="journal article" date="2022" name="bioRxiv">
        <title>Sequencing and chromosome-scale assembly of the giantPleurodeles waltlgenome.</title>
        <authorList>
            <person name="Brown T."/>
            <person name="Elewa A."/>
            <person name="Iarovenko S."/>
            <person name="Subramanian E."/>
            <person name="Araus A.J."/>
            <person name="Petzold A."/>
            <person name="Susuki M."/>
            <person name="Suzuki K.-i.T."/>
            <person name="Hayashi T."/>
            <person name="Toyoda A."/>
            <person name="Oliveira C."/>
            <person name="Osipova E."/>
            <person name="Leigh N.D."/>
            <person name="Simon A."/>
            <person name="Yun M.H."/>
        </authorList>
    </citation>
    <scope>NUCLEOTIDE SEQUENCE</scope>
    <source>
        <strain evidence="1">20211129_DDA</strain>
        <tissue evidence="1">Liver</tissue>
    </source>
</reference>
<evidence type="ECO:0000313" key="1">
    <source>
        <dbReference type="EMBL" id="KAJ1217320.1"/>
    </source>
</evidence>
<dbReference type="AlphaFoldDB" id="A0AAV7WZ80"/>
<name>A0AAV7WZ80_PLEWA</name>
<sequence length="165" mass="18208">MASPELTLNEVNKENLELFTLCLAEYLSGQYLVETFSTLGSGIRKALLKPAKLTVDTPRWFNADCSAINRDLRHALGANPRDSVLVVIQHKQYKEITRKCQYEFVSAQLVVLAQAAMQGNGAMFWAAVADVKHANDMTSAISCYIVASASEVRFSIIYAAPLSFD</sequence>
<keyword evidence="2" id="KW-1185">Reference proteome</keyword>
<evidence type="ECO:0000313" key="2">
    <source>
        <dbReference type="Proteomes" id="UP001066276"/>
    </source>
</evidence>
<proteinExistence type="predicted"/>